<dbReference type="EMBL" id="LAFY01000346">
    <property type="protein sequence ID" value="KJX99586.1"/>
    <property type="molecule type" value="Genomic_DNA"/>
</dbReference>
<proteinExistence type="predicted"/>
<accession>A0A0F4GQA9</accession>
<dbReference type="Proteomes" id="UP000033647">
    <property type="component" value="Unassembled WGS sequence"/>
</dbReference>
<evidence type="ECO:0000313" key="1">
    <source>
        <dbReference type="EMBL" id="KJX99586.1"/>
    </source>
</evidence>
<protein>
    <submittedName>
        <fullName evidence="1">Uncharacterized protein</fullName>
    </submittedName>
</protein>
<gene>
    <name evidence="1" type="ORF">TI39_contig354g00005</name>
</gene>
<organism evidence="1 2">
    <name type="scientific">Zymoseptoria brevis</name>
    <dbReference type="NCBI Taxonomy" id="1047168"/>
    <lineage>
        <taxon>Eukaryota</taxon>
        <taxon>Fungi</taxon>
        <taxon>Dikarya</taxon>
        <taxon>Ascomycota</taxon>
        <taxon>Pezizomycotina</taxon>
        <taxon>Dothideomycetes</taxon>
        <taxon>Dothideomycetidae</taxon>
        <taxon>Mycosphaerellales</taxon>
        <taxon>Mycosphaerellaceae</taxon>
        <taxon>Zymoseptoria</taxon>
    </lineage>
</organism>
<evidence type="ECO:0000313" key="2">
    <source>
        <dbReference type="Proteomes" id="UP000033647"/>
    </source>
</evidence>
<reference evidence="1 2" key="1">
    <citation type="submission" date="2015-03" db="EMBL/GenBank/DDBJ databases">
        <title>RNA-seq based gene annotation and comparative genomics of four Zymoseptoria species reveal species-specific pathogenicity related genes and transposable element activity.</title>
        <authorList>
            <person name="Grandaubert J."/>
            <person name="Bhattacharyya A."/>
            <person name="Stukenbrock E.H."/>
        </authorList>
    </citation>
    <scope>NUCLEOTIDE SEQUENCE [LARGE SCALE GENOMIC DNA]</scope>
    <source>
        <strain evidence="1 2">Zb18110</strain>
    </source>
</reference>
<dbReference type="AlphaFoldDB" id="A0A0F4GQA9"/>
<sequence length="345" mass="39260">MAAKVHPYFEAILKEDELVAKYDLDVAERTYVPDKIKDLYQGVSKLAIHVISSDRSKHDKGRKLLQSLNVQVPATADDLKESNIDLAKGLADTTASWGSWNIKGFKIAARSGLNRTDRPLALLGSSFGLPISTLEDMIHSDTMSYVDLVSKDIDGVIESYDQTSRGLTEMEATLRRLAVLFAGTPKTPSLAPHTASLVLLEINSHRAYWNATLAPTRRMLPEFDAAVETLAKFSEQVFNTTKITNEELAGWQRMRKRIGCQLRKRGWVKRDPPRNWTPTAGSCKLTASKWRESMAYMQQQREIAEARAGVVWAESFELSRLQQKQAIHEEYYREQEKKKQKRRWF</sequence>
<comment type="caution">
    <text evidence="1">The sequence shown here is derived from an EMBL/GenBank/DDBJ whole genome shotgun (WGS) entry which is preliminary data.</text>
</comment>
<name>A0A0F4GQA9_9PEZI</name>
<keyword evidence="2" id="KW-1185">Reference proteome</keyword>